<proteinExistence type="predicted"/>
<protein>
    <recommendedName>
        <fullName evidence="3">Toxin-antitoxin system, antitoxin component</fullName>
    </recommendedName>
</protein>
<accession>A0ABZ2SVM5</accession>
<evidence type="ECO:0000313" key="2">
    <source>
        <dbReference type="Proteomes" id="UP000664360"/>
    </source>
</evidence>
<evidence type="ECO:0000313" key="1">
    <source>
        <dbReference type="EMBL" id="WYJ79798.1"/>
    </source>
</evidence>
<dbReference type="Pfam" id="PF19807">
    <property type="entry name" value="DUF6290"/>
    <property type="match status" value="1"/>
</dbReference>
<dbReference type="RefSeq" id="WP_206854521.1">
    <property type="nucleotide sequence ID" value="NZ_CP147250.1"/>
</dbReference>
<reference evidence="1 2" key="1">
    <citation type="submission" date="2021-03" db="EMBL/GenBank/DDBJ databases">
        <authorList>
            <person name="Gilmore M.S."/>
            <person name="Schwartzman J."/>
            <person name="Van Tyne D."/>
            <person name="Martin M."/>
            <person name="Earl A.M."/>
            <person name="Manson A.L."/>
            <person name="Straub T."/>
            <person name="Salamzade R."/>
            <person name="Saavedra J."/>
            <person name="Lebreton F."/>
            <person name="Prichula J."/>
            <person name="Schaufler K."/>
            <person name="Gaca A."/>
            <person name="Sgardioli B."/>
            <person name="Wagenaar J."/>
            <person name="Strong T."/>
        </authorList>
    </citation>
    <scope>NUCLEOTIDE SEQUENCE [LARGE SCALE GENOMIC DNA]</scope>
    <source>
        <strain evidence="1 2">DIV1094</strain>
    </source>
</reference>
<gene>
    <name evidence="1" type="ORF">DOK79_001351</name>
</gene>
<dbReference type="InterPro" id="IPR046257">
    <property type="entry name" value="DUF6290"/>
</dbReference>
<dbReference type="Proteomes" id="UP000664360">
    <property type="component" value="Chromosome"/>
</dbReference>
<dbReference type="NCBIfam" id="NF046040">
    <property type="entry name" value="RelB_antitoxin"/>
    <property type="match status" value="1"/>
</dbReference>
<evidence type="ECO:0008006" key="3">
    <source>
        <dbReference type="Google" id="ProtNLM"/>
    </source>
</evidence>
<reference evidence="1 2" key="2">
    <citation type="submission" date="2024-03" db="EMBL/GenBank/DDBJ databases">
        <title>The Genome Sequence of Enterococcus sp. DIV1094.</title>
        <authorList>
            <consortium name="The Broad Institute Genomics Platform"/>
            <consortium name="The Broad Institute Microbial Omics Core"/>
            <consortium name="The Broad Institute Genomic Center for Infectious Diseases"/>
            <person name="Earl A."/>
            <person name="Manson A."/>
            <person name="Gilmore M."/>
            <person name="Schwartman J."/>
            <person name="Shea T."/>
            <person name="Abouelleil A."/>
            <person name="Cao P."/>
            <person name="Chapman S."/>
            <person name="Cusick C."/>
            <person name="Young S."/>
            <person name="Neafsey D."/>
            <person name="Nusbaum C."/>
            <person name="Birren B."/>
        </authorList>
    </citation>
    <scope>NUCLEOTIDE SEQUENCE [LARGE SCALE GENOMIC DNA]</scope>
    <source>
        <strain evidence="1 2">DIV1094</strain>
    </source>
</reference>
<sequence>MATITVRVTEDEKKFLDEMAKFEGKSLSDLLKTKTLDALEDTYDAKIGDLVYEEYLKDKKSSDLSVILEKYDIGEKMIYLVNTIAIFDK</sequence>
<dbReference type="EMBL" id="CP147250">
    <property type="protein sequence ID" value="WYJ79798.1"/>
    <property type="molecule type" value="Genomic_DNA"/>
</dbReference>
<keyword evidence="2" id="KW-1185">Reference proteome</keyword>
<name>A0ABZ2SVM5_9ENTE</name>
<organism evidence="1 2">
    <name type="scientific">Candidatus Enterococcus mangumiae</name>
    <dbReference type="NCBI Taxonomy" id="2230878"/>
    <lineage>
        <taxon>Bacteria</taxon>
        <taxon>Bacillati</taxon>
        <taxon>Bacillota</taxon>
        <taxon>Bacilli</taxon>
        <taxon>Lactobacillales</taxon>
        <taxon>Enterococcaceae</taxon>
        <taxon>Enterococcus</taxon>
    </lineage>
</organism>